<dbReference type="Proteomes" id="UP000032566">
    <property type="component" value="Unassembled WGS sequence"/>
</dbReference>
<reference evidence="1 2" key="1">
    <citation type="submission" date="2014-12" db="EMBL/GenBank/DDBJ databases">
        <title>Isolation of bacteria from lake water.</title>
        <authorList>
            <person name="Sheng K.-Y."/>
            <person name="Chin P.-S."/>
            <person name="Chan K.-G."/>
            <person name="Tan G.S."/>
        </authorList>
    </citation>
    <scope>NUCLEOTIDE SEQUENCE [LARGE SCALE GENOMIC DNA]</scope>
    <source>
        <strain evidence="1 2">KY4</strain>
    </source>
</reference>
<sequence>MMQTTDTAALLQAAPEEHSRRCALAKSAIDSKRWPAAACGLRHAAVQAQEWATQARALADLCDAEAESGRAHSAVPATLAEPAQALLSPAGPITLEALEAGLMALAHRLGRDHAVHVRRAINGVLQTMHDESGSRRLVPAALLAEVQQVGAMHDSASLEPADAA</sequence>
<keyword evidence="2" id="KW-1185">Reference proteome</keyword>
<evidence type="ECO:0000313" key="1">
    <source>
        <dbReference type="EMBL" id="KJA11307.1"/>
    </source>
</evidence>
<comment type="caution">
    <text evidence="1">The sequence shown here is derived from an EMBL/GenBank/DDBJ whole genome shotgun (WGS) entry which is preliminary data.</text>
</comment>
<gene>
    <name evidence="1" type="ORF">RP29_06185</name>
</gene>
<proteinExistence type="predicted"/>
<dbReference type="EMBL" id="JXYQ01000017">
    <property type="protein sequence ID" value="KJA11307.1"/>
    <property type="molecule type" value="Genomic_DNA"/>
</dbReference>
<name>A0A0D7KBJ3_9BURK</name>
<protein>
    <submittedName>
        <fullName evidence="1">Uncharacterized protein</fullName>
    </submittedName>
</protein>
<dbReference type="AlphaFoldDB" id="A0A0D7KBJ3"/>
<dbReference type="PATRIC" id="fig|80878.5.peg.550"/>
<accession>A0A0D7KBJ3</accession>
<evidence type="ECO:0000313" key="2">
    <source>
        <dbReference type="Proteomes" id="UP000032566"/>
    </source>
</evidence>
<organism evidence="1 2">
    <name type="scientific">Acidovorax temperans</name>
    <dbReference type="NCBI Taxonomy" id="80878"/>
    <lineage>
        <taxon>Bacteria</taxon>
        <taxon>Pseudomonadati</taxon>
        <taxon>Pseudomonadota</taxon>
        <taxon>Betaproteobacteria</taxon>
        <taxon>Burkholderiales</taxon>
        <taxon>Comamonadaceae</taxon>
        <taxon>Acidovorax</taxon>
    </lineage>
</organism>